<evidence type="ECO:0000256" key="1">
    <source>
        <dbReference type="SAM" id="MobiDB-lite"/>
    </source>
</evidence>
<dbReference type="Proteomes" id="UP001287286">
    <property type="component" value="Unassembled WGS sequence"/>
</dbReference>
<feature type="compositionally biased region" description="Basic and acidic residues" evidence="1">
    <location>
        <begin position="541"/>
        <end position="552"/>
    </location>
</feature>
<feature type="region of interest" description="Disordered" evidence="1">
    <location>
        <begin position="424"/>
        <end position="459"/>
    </location>
</feature>
<comment type="caution">
    <text evidence="2">The sequence shown here is derived from an EMBL/GenBank/DDBJ whole genome shotgun (WGS) entry which is preliminary data.</text>
</comment>
<keyword evidence="3" id="KW-1185">Reference proteome</keyword>
<evidence type="ECO:0000313" key="2">
    <source>
        <dbReference type="EMBL" id="KAK4091095.1"/>
    </source>
</evidence>
<feature type="compositionally biased region" description="Basic and acidic residues" evidence="1">
    <location>
        <begin position="442"/>
        <end position="451"/>
    </location>
</feature>
<sequence length="576" mass="60731">MKVFTVPELTPAKMPGRPEGEEGWPYPRVAWTIDLFAAMARQELLHNVEGGAKRAWKPQDGGTEGCACGLEGSTRVEHGGSNTGYPRRGRNSRGRKEKHTDWATCTARTEHAGQNMVGTTQNTIGVPANRTASGTGERASTKGLKFHVWLPVVQGQIPASGVEGSTHCFPVVTLAATCKVASPAAGFRRRVMPRPAAARASCPFCAAHSGQCGTGQRRGCPLRWARCGCDGGAGDVGGAMHTSLESELSGPDPARALVVLKASEGRGGQQGRLLRDRVGVMWPTTRRRMAVPSLQPQPKGPAAPAAVQRDMTPHGERRWQAREQGWSAGKQAGKDGERAGCPAACLTAVGERGDCCDGSDKARTQRPLHAASCKCAVCGHGWPTAGAGSGGETMRCEAMQVTREAPGVWTRVWIRAAQHDSIAERRATAGGSARRAGGDSGEASREGEEGRGQWTEVVGGGEPCPGGYLRWTWTSRARRDPCHACKLPGIPGGSGGTKKYNHDGAATPLGQLKVEQTRSVQSNFYGSDTKAPDGPSVSINRPHDSIGQHADNELGSDMPAKAAARKAEDDRGDLAA</sequence>
<gene>
    <name evidence="2" type="ORF">Purlil1_4675</name>
</gene>
<feature type="compositionally biased region" description="Basic residues" evidence="1">
    <location>
        <begin position="87"/>
        <end position="97"/>
    </location>
</feature>
<feature type="region of interest" description="Disordered" evidence="1">
    <location>
        <begin position="523"/>
        <end position="576"/>
    </location>
</feature>
<organism evidence="2 3">
    <name type="scientific">Purpureocillium lilacinum</name>
    <name type="common">Paecilomyces lilacinus</name>
    <dbReference type="NCBI Taxonomy" id="33203"/>
    <lineage>
        <taxon>Eukaryota</taxon>
        <taxon>Fungi</taxon>
        <taxon>Dikarya</taxon>
        <taxon>Ascomycota</taxon>
        <taxon>Pezizomycotina</taxon>
        <taxon>Sordariomycetes</taxon>
        <taxon>Hypocreomycetidae</taxon>
        <taxon>Hypocreales</taxon>
        <taxon>Ophiocordycipitaceae</taxon>
        <taxon>Purpureocillium</taxon>
    </lineage>
</organism>
<name>A0ABR0C4F3_PURLI</name>
<accession>A0ABR0C4F3</accession>
<feature type="compositionally biased region" description="Low complexity" evidence="1">
    <location>
        <begin position="296"/>
        <end position="308"/>
    </location>
</feature>
<feature type="region of interest" description="Disordered" evidence="1">
    <location>
        <begin position="71"/>
        <end position="101"/>
    </location>
</feature>
<feature type="region of interest" description="Disordered" evidence="1">
    <location>
        <begin position="1"/>
        <end position="21"/>
    </location>
</feature>
<evidence type="ECO:0000313" key="3">
    <source>
        <dbReference type="Proteomes" id="UP001287286"/>
    </source>
</evidence>
<proteinExistence type="predicted"/>
<dbReference type="EMBL" id="JAWRVI010000013">
    <property type="protein sequence ID" value="KAK4091095.1"/>
    <property type="molecule type" value="Genomic_DNA"/>
</dbReference>
<feature type="region of interest" description="Disordered" evidence="1">
    <location>
        <begin position="292"/>
        <end position="316"/>
    </location>
</feature>
<protein>
    <submittedName>
        <fullName evidence="2">Uncharacterized protein</fullName>
    </submittedName>
</protein>
<feature type="compositionally biased region" description="Basic and acidic residues" evidence="1">
    <location>
        <begin position="565"/>
        <end position="576"/>
    </location>
</feature>
<reference evidence="2 3" key="1">
    <citation type="journal article" date="2024" name="Microbiol. Resour. Announc.">
        <title>Genome annotations for the ascomycete fungi Trichoderma harzianum, Trichoderma aggressivum, and Purpureocillium lilacinum.</title>
        <authorList>
            <person name="Beijen E.P.W."/>
            <person name="Ohm R.A."/>
        </authorList>
    </citation>
    <scope>NUCLEOTIDE SEQUENCE [LARGE SCALE GENOMIC DNA]</scope>
    <source>
        <strain evidence="2 3">CBS 150709</strain>
    </source>
</reference>